<dbReference type="Proteomes" id="UP000249464">
    <property type="component" value="Unassembled WGS sequence"/>
</dbReference>
<keyword evidence="4" id="KW-1185">Reference proteome</keyword>
<dbReference type="AlphaFoldDB" id="A0A2X0M3J4"/>
<evidence type="ECO:0000256" key="1">
    <source>
        <dbReference type="SAM" id="MobiDB-lite"/>
    </source>
</evidence>
<feature type="chain" id="PRO_5015932378" evidence="2">
    <location>
        <begin position="35"/>
        <end position="327"/>
    </location>
</feature>
<evidence type="ECO:0000256" key="2">
    <source>
        <dbReference type="SAM" id="SignalP"/>
    </source>
</evidence>
<protein>
    <submittedName>
        <fullName evidence="3">BQ5605_C002g01681 protein</fullName>
    </submittedName>
</protein>
<feature type="region of interest" description="Disordered" evidence="1">
    <location>
        <begin position="235"/>
        <end position="258"/>
    </location>
</feature>
<keyword evidence="2" id="KW-0732">Signal</keyword>
<dbReference type="EMBL" id="FQNC01000041">
    <property type="protein sequence ID" value="SGY34777.1"/>
    <property type="molecule type" value="Genomic_DNA"/>
</dbReference>
<feature type="region of interest" description="Disordered" evidence="1">
    <location>
        <begin position="308"/>
        <end position="327"/>
    </location>
</feature>
<evidence type="ECO:0000313" key="4">
    <source>
        <dbReference type="Proteomes" id="UP000249464"/>
    </source>
</evidence>
<evidence type="ECO:0000313" key="3">
    <source>
        <dbReference type="EMBL" id="SGY34777.1"/>
    </source>
</evidence>
<reference evidence="3 4" key="1">
    <citation type="submission" date="2016-11" db="EMBL/GenBank/DDBJ databases">
        <authorList>
            <person name="Jaros S."/>
            <person name="Januszkiewicz K."/>
            <person name="Wedrychowicz H."/>
        </authorList>
    </citation>
    <scope>NUCLEOTIDE SEQUENCE [LARGE SCALE GENOMIC DNA]</scope>
</reference>
<feature type="signal peptide" evidence="2">
    <location>
        <begin position="1"/>
        <end position="34"/>
    </location>
</feature>
<sequence length="327" mass="36698">MRQEPPPAIRYRSLRLLDLSFLLILLFPTQTTRTRPIPIPVPVPVPTSIPNHRDLFLLLFQQLIQHLLPGMRHLLHGLCDLATPERRDQHRRVFTGHDEEVFPFFESGPSEVRDKLAGYVKDAVPFGEEHLAGLEKGRADELNTEGELDLHKTPVELKHTHNRSIGARTDPLCIVGSVKGNLDLGPRRSGYDGPFRLLRQGAIRIGSKDDRIRPPQMPRQKVIDPPLQRKVFKKDLTGSSDPSAKEVAGTVRGEEHDRHRVQQDHPCDNGMTNHDAACSSPVFIVVFVAAGRVDRIARVVRQTKAVAPKCSSSHRHRLDSGTDGRRG</sequence>
<organism evidence="3 4">
    <name type="scientific">Microbotryum silenes-dioicae</name>
    <dbReference type="NCBI Taxonomy" id="796604"/>
    <lineage>
        <taxon>Eukaryota</taxon>
        <taxon>Fungi</taxon>
        <taxon>Dikarya</taxon>
        <taxon>Basidiomycota</taxon>
        <taxon>Pucciniomycotina</taxon>
        <taxon>Microbotryomycetes</taxon>
        <taxon>Microbotryales</taxon>
        <taxon>Microbotryaceae</taxon>
        <taxon>Microbotryum</taxon>
    </lineage>
</organism>
<feature type="compositionally biased region" description="Basic and acidic residues" evidence="1">
    <location>
        <begin position="318"/>
        <end position="327"/>
    </location>
</feature>
<proteinExistence type="predicted"/>
<name>A0A2X0M3J4_9BASI</name>
<accession>A0A2X0M3J4</accession>
<gene>
    <name evidence="3" type="primary">BQ5605_C002g01681</name>
    <name evidence="3" type="ORF">BQ5605_C002G01681</name>
</gene>